<dbReference type="GO" id="GO:0008171">
    <property type="term" value="F:O-methyltransferase activity"/>
    <property type="evidence" value="ECO:0007669"/>
    <property type="project" value="InterPro"/>
</dbReference>
<keyword evidence="5" id="KW-1185">Reference proteome</keyword>
<dbReference type="PROSITE" id="PS51375">
    <property type="entry name" value="PPR"/>
    <property type="match status" value="4"/>
</dbReference>
<dbReference type="AlphaFoldDB" id="A0A7J6VE33"/>
<gene>
    <name evidence="4" type="ORF">FRX31_027060</name>
</gene>
<name>A0A7J6VE33_THATH</name>
<accession>A0A7J6VE33</accession>
<sequence length="506" mass="56440">MLAPWHYLSGRVRNGPPAFEAAHSENVWKYASKHPEFSGENGTALGVLVIAFPWIKGVNFNLPHVVSVAPEINGVEHVCGDMFEAVPKAEAAFLKACGLMLGLNEGKEIHGEVVKRGFDLDLFVMNGLVNRLSDYLCYWQRFGNVDRARELFNYMPKRDLVSWNCMIAAYTHVGDMDVARELFEEMAGKNVISWSIMIDGYARHGEPREALCLFQEMLLQGIRADKVSVVGAIQACGQLGALELGRWIHVYMEKNNIISDVVVQTAMLDMYMKCGSLNEARRFFNSMSQKNFVAWNVMIFGLGINGCGDEALQLFAQMVKQGILMDELTLLSVLSACNHAGLVNDGLQIFRKMKNSCGIEPKVEHYSCLVDLLSRAGKIEEAKKVIETMPVKADSALWGSLLAACRTNLNLPIAEVSLDRLVKLKAEDSGVYVLMSNIYAEKEMWGDVSRIRGLMTDRGMKKETGRSVIEVDGNVHEFLNGYGTQIFLEELECVIWSLLKVMVSAK</sequence>
<dbReference type="FunFam" id="1.25.40.10:FF:000348">
    <property type="entry name" value="Pentatricopeptide repeat-containing protein chloroplastic"/>
    <property type="match status" value="1"/>
</dbReference>
<proteinExistence type="predicted"/>
<dbReference type="PANTHER" id="PTHR47926:SF499">
    <property type="entry name" value="PENTATRICOPEPTIDE REPEAT-CONTAINING PROTEIN"/>
    <property type="match status" value="1"/>
</dbReference>
<dbReference type="OrthoDB" id="185373at2759"/>
<dbReference type="Gene3D" id="1.25.40.10">
    <property type="entry name" value="Tetratricopeptide repeat domain"/>
    <property type="match status" value="3"/>
</dbReference>
<dbReference type="InterPro" id="IPR046960">
    <property type="entry name" value="PPR_At4g14850-like_plant"/>
</dbReference>
<evidence type="ECO:0000313" key="5">
    <source>
        <dbReference type="Proteomes" id="UP000554482"/>
    </source>
</evidence>
<protein>
    <submittedName>
        <fullName evidence="4">Pentatricopeptide repeat-containing protein</fullName>
    </submittedName>
</protein>
<dbReference type="InterPro" id="IPR011990">
    <property type="entry name" value="TPR-like_helical_dom_sf"/>
</dbReference>
<dbReference type="Gene3D" id="3.40.50.150">
    <property type="entry name" value="Vaccinia Virus protein VP39"/>
    <property type="match status" value="1"/>
</dbReference>
<dbReference type="Pfam" id="PF13041">
    <property type="entry name" value="PPR_2"/>
    <property type="match status" value="1"/>
</dbReference>
<feature type="domain" description="O-methyltransferase C-terminal" evidence="3">
    <location>
        <begin position="39"/>
        <end position="95"/>
    </location>
</feature>
<reference evidence="4 5" key="1">
    <citation type="submission" date="2020-06" db="EMBL/GenBank/DDBJ databases">
        <title>Transcriptomic and genomic resources for Thalictrum thalictroides and T. hernandezii: Facilitating candidate gene discovery in an emerging model plant lineage.</title>
        <authorList>
            <person name="Arias T."/>
            <person name="Riano-Pachon D.M."/>
            <person name="Di Stilio V.S."/>
        </authorList>
    </citation>
    <scope>NUCLEOTIDE SEQUENCE [LARGE SCALE GENOMIC DNA]</scope>
    <source>
        <strain evidence="5">cv. WT478/WT964</strain>
        <tissue evidence="4">Leaves</tissue>
    </source>
</reference>
<organism evidence="4 5">
    <name type="scientific">Thalictrum thalictroides</name>
    <name type="common">Rue-anemone</name>
    <name type="synonym">Anemone thalictroides</name>
    <dbReference type="NCBI Taxonomy" id="46969"/>
    <lineage>
        <taxon>Eukaryota</taxon>
        <taxon>Viridiplantae</taxon>
        <taxon>Streptophyta</taxon>
        <taxon>Embryophyta</taxon>
        <taxon>Tracheophyta</taxon>
        <taxon>Spermatophyta</taxon>
        <taxon>Magnoliopsida</taxon>
        <taxon>Ranunculales</taxon>
        <taxon>Ranunculaceae</taxon>
        <taxon>Thalictroideae</taxon>
        <taxon>Thalictrum</taxon>
    </lineage>
</organism>
<evidence type="ECO:0000313" key="4">
    <source>
        <dbReference type="EMBL" id="KAF5183354.1"/>
    </source>
</evidence>
<dbReference type="InterPro" id="IPR029063">
    <property type="entry name" value="SAM-dependent_MTases_sf"/>
</dbReference>
<dbReference type="Pfam" id="PF01535">
    <property type="entry name" value="PPR"/>
    <property type="match status" value="3"/>
</dbReference>
<dbReference type="FunFam" id="1.25.40.10:FF:000090">
    <property type="entry name" value="Pentatricopeptide repeat-containing protein, chloroplastic"/>
    <property type="match status" value="1"/>
</dbReference>
<dbReference type="EMBL" id="JABWDY010033547">
    <property type="protein sequence ID" value="KAF5183354.1"/>
    <property type="molecule type" value="Genomic_DNA"/>
</dbReference>
<feature type="repeat" description="PPR" evidence="2">
    <location>
        <begin position="190"/>
        <end position="224"/>
    </location>
</feature>
<evidence type="ECO:0000256" key="2">
    <source>
        <dbReference type="PROSITE-ProRule" id="PRU00708"/>
    </source>
</evidence>
<dbReference type="PANTHER" id="PTHR47926">
    <property type="entry name" value="PENTATRICOPEPTIDE REPEAT-CONTAINING PROTEIN"/>
    <property type="match status" value="1"/>
</dbReference>
<keyword evidence="1" id="KW-0677">Repeat</keyword>
<feature type="repeat" description="PPR" evidence="2">
    <location>
        <begin position="291"/>
        <end position="325"/>
    </location>
</feature>
<evidence type="ECO:0000256" key="1">
    <source>
        <dbReference type="ARBA" id="ARBA00022737"/>
    </source>
</evidence>
<dbReference type="InterPro" id="IPR046848">
    <property type="entry name" value="E_motif"/>
</dbReference>
<feature type="repeat" description="PPR" evidence="2">
    <location>
        <begin position="260"/>
        <end position="290"/>
    </location>
</feature>
<dbReference type="Pfam" id="PF20431">
    <property type="entry name" value="E_motif"/>
    <property type="match status" value="1"/>
</dbReference>
<dbReference type="InterPro" id="IPR002885">
    <property type="entry name" value="PPR_rpt"/>
</dbReference>
<dbReference type="GO" id="GO:0009451">
    <property type="term" value="P:RNA modification"/>
    <property type="evidence" value="ECO:0007669"/>
    <property type="project" value="InterPro"/>
</dbReference>
<dbReference type="Pfam" id="PF00891">
    <property type="entry name" value="Methyltransf_2"/>
    <property type="match status" value="1"/>
</dbReference>
<evidence type="ECO:0000259" key="3">
    <source>
        <dbReference type="Pfam" id="PF00891"/>
    </source>
</evidence>
<dbReference type="Proteomes" id="UP000554482">
    <property type="component" value="Unassembled WGS sequence"/>
</dbReference>
<comment type="caution">
    <text evidence="4">The sequence shown here is derived from an EMBL/GenBank/DDBJ whole genome shotgun (WGS) entry which is preliminary data.</text>
</comment>
<dbReference type="GO" id="GO:0003723">
    <property type="term" value="F:RNA binding"/>
    <property type="evidence" value="ECO:0007669"/>
    <property type="project" value="InterPro"/>
</dbReference>
<dbReference type="NCBIfam" id="TIGR00756">
    <property type="entry name" value="PPR"/>
    <property type="match status" value="4"/>
</dbReference>
<dbReference type="SUPFAM" id="SSF53335">
    <property type="entry name" value="S-adenosyl-L-methionine-dependent methyltransferases"/>
    <property type="match status" value="1"/>
</dbReference>
<dbReference type="InterPro" id="IPR001077">
    <property type="entry name" value="COMT_C"/>
</dbReference>
<feature type="repeat" description="PPR" evidence="2">
    <location>
        <begin position="159"/>
        <end position="189"/>
    </location>
</feature>